<evidence type="ECO:0008006" key="5">
    <source>
        <dbReference type="Google" id="ProtNLM"/>
    </source>
</evidence>
<keyword evidence="4" id="KW-1185">Reference proteome</keyword>
<feature type="compositionally biased region" description="Polar residues" evidence="1">
    <location>
        <begin position="284"/>
        <end position="294"/>
    </location>
</feature>
<feature type="transmembrane region" description="Helical" evidence="2">
    <location>
        <begin position="226"/>
        <end position="243"/>
    </location>
</feature>
<evidence type="ECO:0000313" key="3">
    <source>
        <dbReference type="EMBL" id="KAH6660143.1"/>
    </source>
</evidence>
<dbReference type="Proteomes" id="UP000758603">
    <property type="component" value="Unassembled WGS sequence"/>
</dbReference>
<keyword evidence="2" id="KW-0812">Transmembrane</keyword>
<feature type="transmembrane region" description="Helical" evidence="2">
    <location>
        <begin position="105"/>
        <end position="126"/>
    </location>
</feature>
<dbReference type="EMBL" id="JAGPXC010000001">
    <property type="protein sequence ID" value="KAH6660143.1"/>
    <property type="molecule type" value="Genomic_DNA"/>
</dbReference>
<feature type="transmembrane region" description="Helical" evidence="2">
    <location>
        <begin position="138"/>
        <end position="161"/>
    </location>
</feature>
<keyword evidence="2" id="KW-1133">Transmembrane helix</keyword>
<keyword evidence="2" id="KW-0472">Membrane</keyword>
<gene>
    <name evidence="3" type="ORF">BKA67DRAFT_530259</name>
</gene>
<evidence type="ECO:0000256" key="2">
    <source>
        <dbReference type="SAM" id="Phobius"/>
    </source>
</evidence>
<feature type="transmembrane region" description="Helical" evidence="2">
    <location>
        <begin position="167"/>
        <end position="186"/>
    </location>
</feature>
<dbReference type="OrthoDB" id="5223589at2759"/>
<dbReference type="InterPro" id="IPR010699">
    <property type="entry name" value="DUF1275"/>
</dbReference>
<name>A0A9P8UXS6_9PEZI</name>
<proteinExistence type="predicted"/>
<feature type="region of interest" description="Disordered" evidence="1">
    <location>
        <begin position="274"/>
        <end position="302"/>
    </location>
</feature>
<dbReference type="PANTHER" id="PTHR37488:SF2">
    <property type="entry name" value="DUF1275 DOMAIN-CONTAINING PROTEIN"/>
    <property type="match status" value="1"/>
</dbReference>
<dbReference type="GeneID" id="70128107"/>
<feature type="transmembrane region" description="Helical" evidence="2">
    <location>
        <begin position="249"/>
        <end position="268"/>
    </location>
</feature>
<evidence type="ECO:0000313" key="4">
    <source>
        <dbReference type="Proteomes" id="UP000758603"/>
    </source>
</evidence>
<protein>
    <recommendedName>
        <fullName evidence="5">DUF1275 domain protein</fullName>
    </recommendedName>
</protein>
<reference evidence="3" key="1">
    <citation type="journal article" date="2021" name="Nat. Commun.">
        <title>Genetic determinants of endophytism in the Arabidopsis root mycobiome.</title>
        <authorList>
            <person name="Mesny F."/>
            <person name="Miyauchi S."/>
            <person name="Thiergart T."/>
            <person name="Pickel B."/>
            <person name="Atanasova L."/>
            <person name="Karlsson M."/>
            <person name="Huettel B."/>
            <person name="Barry K.W."/>
            <person name="Haridas S."/>
            <person name="Chen C."/>
            <person name="Bauer D."/>
            <person name="Andreopoulos W."/>
            <person name="Pangilinan J."/>
            <person name="LaButti K."/>
            <person name="Riley R."/>
            <person name="Lipzen A."/>
            <person name="Clum A."/>
            <person name="Drula E."/>
            <person name="Henrissat B."/>
            <person name="Kohler A."/>
            <person name="Grigoriev I.V."/>
            <person name="Martin F.M."/>
            <person name="Hacquard S."/>
        </authorList>
    </citation>
    <scope>NUCLEOTIDE SEQUENCE</scope>
    <source>
        <strain evidence="3">MPI-SDFR-AT-0073</strain>
    </source>
</reference>
<evidence type="ECO:0000256" key="1">
    <source>
        <dbReference type="SAM" id="MobiDB-lite"/>
    </source>
</evidence>
<sequence>MHASKEEHSSADSNNTDSILGLEVLSFAPKPLPTHQNFLSSLLNHMQEEVRPSIFAEFELVLLTLFTGIQDAISFPDYHCFASNQTGNTVFLMLAIVLPEFDGDMFITANIGAALGFFLFAGWLTGQVSHLVGPRQRWWLVLCNLFQSALVFAAAAIQYVYGTEKEGPAAVTVVALLAFASGSQVVQSRSLAITEISTAMATAAWVDLMIDPHMFTRDNRSRNRRLCFLVALVLGTLVGAGIYKTAGSAPAIALSAAGKLLVTVMYLFNGSQEPKGDDIEAGSSCPSVLVSNSRDSSKPPLP</sequence>
<dbReference type="RefSeq" id="XP_045964274.1">
    <property type="nucleotide sequence ID" value="XM_046099215.1"/>
</dbReference>
<dbReference type="PANTHER" id="PTHR37488">
    <property type="entry name" value="DUF1275 DOMAIN-CONTAINING PROTEIN"/>
    <property type="match status" value="1"/>
</dbReference>
<dbReference type="AlphaFoldDB" id="A0A9P8UXS6"/>
<comment type="caution">
    <text evidence="3">The sequence shown here is derived from an EMBL/GenBank/DDBJ whole genome shotgun (WGS) entry which is preliminary data.</text>
</comment>
<accession>A0A9P8UXS6</accession>
<dbReference type="Pfam" id="PF06912">
    <property type="entry name" value="DUF1275"/>
    <property type="match status" value="1"/>
</dbReference>
<organism evidence="3 4">
    <name type="scientific">Truncatella angustata</name>
    <dbReference type="NCBI Taxonomy" id="152316"/>
    <lineage>
        <taxon>Eukaryota</taxon>
        <taxon>Fungi</taxon>
        <taxon>Dikarya</taxon>
        <taxon>Ascomycota</taxon>
        <taxon>Pezizomycotina</taxon>
        <taxon>Sordariomycetes</taxon>
        <taxon>Xylariomycetidae</taxon>
        <taxon>Amphisphaeriales</taxon>
        <taxon>Sporocadaceae</taxon>
        <taxon>Truncatella</taxon>
    </lineage>
</organism>